<reference evidence="3 4" key="1">
    <citation type="journal article" date="2018" name="Nat. Biotechnol.">
        <title>A standardized bacterial taxonomy based on genome phylogeny substantially revises the tree of life.</title>
        <authorList>
            <person name="Parks D.H."/>
            <person name="Chuvochina M."/>
            <person name="Waite D.W."/>
            <person name="Rinke C."/>
            <person name="Skarshewski A."/>
            <person name="Chaumeil P.A."/>
            <person name="Hugenholtz P."/>
        </authorList>
    </citation>
    <scope>NUCLEOTIDE SEQUENCE [LARGE SCALE GENOMIC DNA]</scope>
    <source>
        <strain evidence="3">UBA10948</strain>
    </source>
</reference>
<sequence>METIYGYLERISYCNEESNFVVAKLKEKGKRELSSVVGNMVGVNPGESLQLTGRWLHNPKFGLQFQVDSYETIVPATVRGMEKYLGSGLIKGIGPVMAKRIVQRFGVEALDIIEKQPDRLQEVNGIGPKRVEMITQAWEEQREVKEIMIFLQGHGVAASYAAKIYQRYEKEAIQ</sequence>
<name>A0A354YT45_9FIRM</name>
<dbReference type="Proteomes" id="UP000263273">
    <property type="component" value="Unassembled WGS sequence"/>
</dbReference>
<keyword evidence="3" id="KW-0347">Helicase</keyword>
<evidence type="ECO:0000259" key="2">
    <source>
        <dbReference type="Pfam" id="PF23139"/>
    </source>
</evidence>
<dbReference type="InterPro" id="IPR029493">
    <property type="entry name" value="RecD2-like_HHH"/>
</dbReference>
<proteinExistence type="predicted"/>
<keyword evidence="3" id="KW-0067">ATP-binding</keyword>
<keyword evidence="3" id="KW-0378">Hydrolase</keyword>
<evidence type="ECO:0000313" key="3">
    <source>
        <dbReference type="EMBL" id="HBK52543.1"/>
    </source>
</evidence>
<dbReference type="EMBL" id="DNZF01000028">
    <property type="protein sequence ID" value="HBK52543.1"/>
    <property type="molecule type" value="Genomic_DNA"/>
</dbReference>
<feature type="non-terminal residue" evidence="3">
    <location>
        <position position="174"/>
    </location>
</feature>
<dbReference type="GO" id="GO:0004386">
    <property type="term" value="F:helicase activity"/>
    <property type="evidence" value="ECO:0007669"/>
    <property type="project" value="UniProtKB-KW"/>
</dbReference>
<protein>
    <submittedName>
        <fullName evidence="3">ATP-dependent RecD-like DNA helicase</fullName>
    </submittedName>
</protein>
<feature type="domain" description="ATP-dependent RecD2 DNA helicase-like helix-hairpin-helix" evidence="1">
    <location>
        <begin position="140"/>
        <end position="174"/>
    </location>
</feature>
<dbReference type="InterPro" id="IPR055446">
    <property type="entry name" value="RecD2_N_OB"/>
</dbReference>
<dbReference type="InterPro" id="IPR010994">
    <property type="entry name" value="RuvA_2-like"/>
</dbReference>
<accession>A0A354YT45</accession>
<evidence type="ECO:0000259" key="1">
    <source>
        <dbReference type="Pfam" id="PF14490"/>
    </source>
</evidence>
<dbReference type="AlphaFoldDB" id="A0A354YT45"/>
<organism evidence="3 4">
    <name type="scientific">Syntrophomonas wolfei</name>
    <dbReference type="NCBI Taxonomy" id="863"/>
    <lineage>
        <taxon>Bacteria</taxon>
        <taxon>Bacillati</taxon>
        <taxon>Bacillota</taxon>
        <taxon>Clostridia</taxon>
        <taxon>Eubacteriales</taxon>
        <taxon>Syntrophomonadaceae</taxon>
        <taxon>Syntrophomonas</taxon>
    </lineage>
</organism>
<dbReference type="Pfam" id="PF14520">
    <property type="entry name" value="HHH_5"/>
    <property type="match status" value="1"/>
</dbReference>
<keyword evidence="3" id="KW-0547">Nucleotide-binding</keyword>
<comment type="caution">
    <text evidence="3">The sequence shown here is derived from an EMBL/GenBank/DDBJ whole genome shotgun (WGS) entry which is preliminary data.</text>
</comment>
<dbReference type="Pfam" id="PF23139">
    <property type="entry name" value="OB_YrrC"/>
    <property type="match status" value="1"/>
</dbReference>
<gene>
    <name evidence="3" type="ORF">DDZ44_01210</name>
</gene>
<dbReference type="Gene3D" id="1.10.150.20">
    <property type="entry name" value="5' to 3' exonuclease, C-terminal subdomain"/>
    <property type="match status" value="1"/>
</dbReference>
<feature type="domain" description="ATP-dependent RecD2 DNA helicase OB-fold" evidence="2">
    <location>
        <begin position="1"/>
        <end position="75"/>
    </location>
</feature>
<dbReference type="SUPFAM" id="SSF47781">
    <property type="entry name" value="RuvA domain 2-like"/>
    <property type="match status" value="1"/>
</dbReference>
<evidence type="ECO:0000313" key="4">
    <source>
        <dbReference type="Proteomes" id="UP000263273"/>
    </source>
</evidence>
<dbReference type="Pfam" id="PF14490">
    <property type="entry name" value="HHH_RecD2"/>
    <property type="match status" value="1"/>
</dbReference>